<evidence type="ECO:0000313" key="1">
    <source>
        <dbReference type="EMBL" id="ODP27458.1"/>
    </source>
</evidence>
<dbReference type="STRING" id="1886670.PTI45_03168"/>
<comment type="caution">
    <text evidence="1">The sequence shown here is derived from an EMBL/GenBank/DDBJ whole genome shotgun (WGS) entry which is preliminary data.</text>
</comment>
<gene>
    <name evidence="1" type="ORF">PTI45_03168</name>
</gene>
<reference evidence="1 2" key="1">
    <citation type="submission" date="2016-08" db="EMBL/GenBank/DDBJ databases">
        <title>Genome sequencing of Paenibacillus sp. TI45-13ar, isolated from Korean traditional nuruk.</title>
        <authorList>
            <person name="Kim S.-J."/>
        </authorList>
    </citation>
    <scope>NUCLEOTIDE SEQUENCE [LARGE SCALE GENOMIC DNA]</scope>
    <source>
        <strain evidence="1 2">TI45-13ar</strain>
    </source>
</reference>
<dbReference type="AlphaFoldDB" id="A0A1E3L0Z5"/>
<sequence>MDEIFNVLEKRIEILELCSEHREIAILEAIEKITSILNSDYNYADILLKYFHGNQSLQTTILRLSIDRTLIAEKDLPVLTDCYNFTRKTPRKRLKTNGRTKVFTEVNCWEALRNASYFFNATFTRYQYDHYYKNLQSDIPSAATIMRTLHEKNNSKVWVELLSQVSNVEIQTQ</sequence>
<dbReference type="Proteomes" id="UP000094578">
    <property type="component" value="Unassembled WGS sequence"/>
</dbReference>
<dbReference type="RefSeq" id="WP_069328563.1">
    <property type="nucleotide sequence ID" value="NZ_MDER01000055.1"/>
</dbReference>
<organism evidence="1 2">
    <name type="scientific">Paenibacillus nuruki</name>
    <dbReference type="NCBI Taxonomy" id="1886670"/>
    <lineage>
        <taxon>Bacteria</taxon>
        <taxon>Bacillati</taxon>
        <taxon>Bacillota</taxon>
        <taxon>Bacilli</taxon>
        <taxon>Bacillales</taxon>
        <taxon>Paenibacillaceae</taxon>
        <taxon>Paenibacillus</taxon>
    </lineage>
</organism>
<proteinExistence type="predicted"/>
<evidence type="ECO:0000313" key="2">
    <source>
        <dbReference type="Proteomes" id="UP000094578"/>
    </source>
</evidence>
<name>A0A1E3L0Z5_9BACL</name>
<accession>A0A1E3L0Z5</accession>
<keyword evidence="2" id="KW-1185">Reference proteome</keyword>
<dbReference type="EMBL" id="MDER01000055">
    <property type="protein sequence ID" value="ODP27458.1"/>
    <property type="molecule type" value="Genomic_DNA"/>
</dbReference>
<protein>
    <submittedName>
        <fullName evidence="1">Uncharacterized protein</fullName>
    </submittedName>
</protein>